<evidence type="ECO:0000313" key="3">
    <source>
        <dbReference type="Proteomes" id="UP000813385"/>
    </source>
</evidence>
<dbReference type="Proteomes" id="UP000813385">
    <property type="component" value="Unassembled WGS sequence"/>
</dbReference>
<gene>
    <name evidence="2" type="ORF">B0T11DRAFT_355844</name>
</gene>
<reference evidence="2" key="1">
    <citation type="journal article" date="2021" name="Nat. Commun.">
        <title>Genetic determinants of endophytism in the Arabidopsis root mycobiome.</title>
        <authorList>
            <person name="Mesny F."/>
            <person name="Miyauchi S."/>
            <person name="Thiergart T."/>
            <person name="Pickel B."/>
            <person name="Atanasova L."/>
            <person name="Karlsson M."/>
            <person name="Huettel B."/>
            <person name="Barry K.W."/>
            <person name="Haridas S."/>
            <person name="Chen C."/>
            <person name="Bauer D."/>
            <person name="Andreopoulos W."/>
            <person name="Pangilinan J."/>
            <person name="LaButti K."/>
            <person name="Riley R."/>
            <person name="Lipzen A."/>
            <person name="Clum A."/>
            <person name="Drula E."/>
            <person name="Henrissat B."/>
            <person name="Kohler A."/>
            <person name="Grigoriev I.V."/>
            <person name="Martin F.M."/>
            <person name="Hacquard S."/>
        </authorList>
    </citation>
    <scope>NUCLEOTIDE SEQUENCE</scope>
    <source>
        <strain evidence="2">MPI-CAGE-AT-0016</strain>
    </source>
</reference>
<keyword evidence="3" id="KW-1185">Reference proteome</keyword>
<comment type="caution">
    <text evidence="2">The sequence shown here is derived from an EMBL/GenBank/DDBJ whole genome shotgun (WGS) entry which is preliminary data.</text>
</comment>
<sequence>MSSHSEDVGEPMDSQPDTTGDASASQSGLDTIRPVPGIPWDRFLNIMKEFHAKTTSEVDGFRHEDLIYVVTTATSSRSRENTRIGVYFTDNANRQDVISRYYDRIVMEHNANCVSDKQFRLLNSALFWAKMQVADMSVIWEINNVLSTTTFPRPFDELERIFTAWSLQFRIFFTQATNPADMTNWRRMLGQSGQTLERPHSHGSRDRVKAACRKRDNSLCVITHAPNPDVCHVYPMSGINNEYRGTLKDTVASI</sequence>
<evidence type="ECO:0000313" key="2">
    <source>
        <dbReference type="EMBL" id="KAH7359189.1"/>
    </source>
</evidence>
<feature type="compositionally biased region" description="Polar residues" evidence="1">
    <location>
        <begin position="15"/>
        <end position="29"/>
    </location>
</feature>
<proteinExistence type="predicted"/>
<dbReference type="EMBL" id="JAGPXD010000004">
    <property type="protein sequence ID" value="KAH7359189.1"/>
    <property type="molecule type" value="Genomic_DNA"/>
</dbReference>
<organism evidence="2 3">
    <name type="scientific">Plectosphaerella cucumerina</name>
    <dbReference type="NCBI Taxonomy" id="40658"/>
    <lineage>
        <taxon>Eukaryota</taxon>
        <taxon>Fungi</taxon>
        <taxon>Dikarya</taxon>
        <taxon>Ascomycota</taxon>
        <taxon>Pezizomycotina</taxon>
        <taxon>Sordariomycetes</taxon>
        <taxon>Hypocreomycetidae</taxon>
        <taxon>Glomerellales</taxon>
        <taxon>Plectosphaerellaceae</taxon>
        <taxon>Plectosphaerella</taxon>
    </lineage>
</organism>
<dbReference type="AlphaFoldDB" id="A0A8K0TCR6"/>
<protein>
    <submittedName>
        <fullName evidence="2">Uncharacterized protein</fullName>
    </submittedName>
</protein>
<name>A0A8K0TCR6_9PEZI</name>
<accession>A0A8K0TCR6</accession>
<evidence type="ECO:0000256" key="1">
    <source>
        <dbReference type="SAM" id="MobiDB-lite"/>
    </source>
</evidence>
<feature type="region of interest" description="Disordered" evidence="1">
    <location>
        <begin position="1"/>
        <end position="33"/>
    </location>
</feature>